<protein>
    <submittedName>
        <fullName evidence="12">Tyrosine-type recombinase/integrase</fullName>
    </submittedName>
</protein>
<evidence type="ECO:0000256" key="3">
    <source>
        <dbReference type="ARBA" id="ARBA00022618"/>
    </source>
</evidence>
<dbReference type="PROSITE" id="PS51900">
    <property type="entry name" value="CB"/>
    <property type="match status" value="1"/>
</dbReference>
<evidence type="ECO:0000256" key="6">
    <source>
        <dbReference type="ARBA" id="ARBA00023125"/>
    </source>
</evidence>
<dbReference type="Gene3D" id="1.10.150.130">
    <property type="match status" value="1"/>
</dbReference>
<evidence type="ECO:0000256" key="9">
    <source>
        <dbReference type="PROSITE-ProRule" id="PRU01248"/>
    </source>
</evidence>
<evidence type="ECO:0000256" key="1">
    <source>
        <dbReference type="ARBA" id="ARBA00004496"/>
    </source>
</evidence>
<keyword evidence="8" id="KW-0131">Cell cycle</keyword>
<reference evidence="12" key="1">
    <citation type="submission" date="2020-03" db="EMBL/GenBank/DDBJ databases">
        <title>Draft sequencing of Paenibacilllus sp. S3N08.</title>
        <authorList>
            <person name="Kim D.-U."/>
        </authorList>
    </citation>
    <scope>NUCLEOTIDE SEQUENCE</scope>
    <source>
        <strain evidence="12">S3N08</strain>
    </source>
</reference>
<dbReference type="PANTHER" id="PTHR30349">
    <property type="entry name" value="PHAGE INTEGRASE-RELATED"/>
    <property type="match status" value="1"/>
</dbReference>
<evidence type="ECO:0000256" key="8">
    <source>
        <dbReference type="ARBA" id="ARBA00023306"/>
    </source>
</evidence>
<evidence type="ECO:0000256" key="5">
    <source>
        <dbReference type="ARBA" id="ARBA00022908"/>
    </source>
</evidence>
<comment type="caution">
    <text evidence="12">The sequence shown here is derived from an EMBL/GenBank/DDBJ whole genome shotgun (WGS) entry which is preliminary data.</text>
</comment>
<dbReference type="InterPro" id="IPR011010">
    <property type="entry name" value="DNA_brk_join_enz"/>
</dbReference>
<accession>A0ABX0JCU9</accession>
<comment type="subcellular location">
    <subcellularLocation>
        <location evidence="1">Cytoplasm</location>
    </subcellularLocation>
</comment>
<dbReference type="InterPro" id="IPR044068">
    <property type="entry name" value="CB"/>
</dbReference>
<dbReference type="Proteomes" id="UP001165962">
    <property type="component" value="Unassembled WGS sequence"/>
</dbReference>
<dbReference type="RefSeq" id="WP_166153517.1">
    <property type="nucleotide sequence ID" value="NZ_JAAOIW010000011.1"/>
</dbReference>
<evidence type="ECO:0000313" key="13">
    <source>
        <dbReference type="Proteomes" id="UP001165962"/>
    </source>
</evidence>
<sequence>MLSRQSDLSVSNNWLNPSIFYQISSEHFKNTDWTSLPDLLLMYVFLHDEPTYGKKRAQGTKEEYLRDILDFLKFTESFGGIRQLSPEDLLVYQDSLASRYANTSNQKKITVVKQFLRYIFSKQAINTDLTRLIKKVSQPADELVNRDLYEHEAQTLLKYFKKENFIMYTFFLLLVSTGLRINELATAKWKNLYYVPRLGFHFLDVIGKGSKPREILIFDDTFEAIGEFRKRRGLTLKIDPGCPSPFFPKGTGDAYNSKYLSNMFTKAIIKTDLTIIKHRTDSITPHTCRHYYASFLTSEGANIDAVKDALGHSSIITTQRYLLKRRRQENHAAIKVGRNSFQ</sequence>
<dbReference type="SUPFAM" id="SSF56349">
    <property type="entry name" value="DNA breaking-rejoining enzymes"/>
    <property type="match status" value="1"/>
</dbReference>
<keyword evidence="2" id="KW-0963">Cytoplasm</keyword>
<keyword evidence="7" id="KW-0233">DNA recombination</keyword>
<evidence type="ECO:0000259" key="11">
    <source>
        <dbReference type="PROSITE" id="PS51900"/>
    </source>
</evidence>
<keyword evidence="3" id="KW-0132">Cell division</keyword>
<dbReference type="Pfam" id="PF02899">
    <property type="entry name" value="Phage_int_SAM_1"/>
    <property type="match status" value="1"/>
</dbReference>
<dbReference type="InterPro" id="IPR050090">
    <property type="entry name" value="Tyrosine_recombinase_XerCD"/>
</dbReference>
<evidence type="ECO:0000259" key="10">
    <source>
        <dbReference type="PROSITE" id="PS51898"/>
    </source>
</evidence>
<organism evidence="12 13">
    <name type="scientific">Paenibacillus agricola</name>
    <dbReference type="NCBI Taxonomy" id="2716264"/>
    <lineage>
        <taxon>Bacteria</taxon>
        <taxon>Bacillati</taxon>
        <taxon>Bacillota</taxon>
        <taxon>Bacilli</taxon>
        <taxon>Bacillales</taxon>
        <taxon>Paenibacillaceae</taxon>
        <taxon>Paenibacillus</taxon>
    </lineage>
</organism>
<dbReference type="InterPro" id="IPR010998">
    <property type="entry name" value="Integrase_recombinase_N"/>
</dbReference>
<dbReference type="CDD" id="cd00397">
    <property type="entry name" value="DNA_BRE_C"/>
    <property type="match status" value="1"/>
</dbReference>
<feature type="domain" description="Tyr recombinase" evidence="10">
    <location>
        <begin position="143"/>
        <end position="335"/>
    </location>
</feature>
<dbReference type="PROSITE" id="PS51898">
    <property type="entry name" value="TYR_RECOMBINASE"/>
    <property type="match status" value="1"/>
</dbReference>
<evidence type="ECO:0000256" key="2">
    <source>
        <dbReference type="ARBA" id="ARBA00022490"/>
    </source>
</evidence>
<keyword evidence="13" id="KW-1185">Reference proteome</keyword>
<keyword evidence="5" id="KW-0229">DNA integration</keyword>
<keyword evidence="4" id="KW-0159">Chromosome partition</keyword>
<dbReference type="EMBL" id="JAAOIW010000011">
    <property type="protein sequence ID" value="NHN33205.1"/>
    <property type="molecule type" value="Genomic_DNA"/>
</dbReference>
<keyword evidence="6 9" id="KW-0238">DNA-binding</keyword>
<dbReference type="Pfam" id="PF00589">
    <property type="entry name" value="Phage_integrase"/>
    <property type="match status" value="1"/>
</dbReference>
<dbReference type="PANTHER" id="PTHR30349:SF77">
    <property type="entry name" value="TYROSINE RECOMBINASE XERC"/>
    <property type="match status" value="1"/>
</dbReference>
<evidence type="ECO:0000256" key="4">
    <source>
        <dbReference type="ARBA" id="ARBA00022829"/>
    </source>
</evidence>
<dbReference type="InterPro" id="IPR002104">
    <property type="entry name" value="Integrase_catalytic"/>
</dbReference>
<name>A0ABX0JCU9_9BACL</name>
<gene>
    <name evidence="12" type="ORF">G9U52_25665</name>
</gene>
<evidence type="ECO:0000313" key="12">
    <source>
        <dbReference type="EMBL" id="NHN33205.1"/>
    </source>
</evidence>
<proteinExistence type="predicted"/>
<dbReference type="InterPro" id="IPR004107">
    <property type="entry name" value="Integrase_SAM-like_N"/>
</dbReference>
<evidence type="ECO:0000256" key="7">
    <source>
        <dbReference type="ARBA" id="ARBA00023172"/>
    </source>
</evidence>
<feature type="domain" description="Core-binding (CB)" evidence="11">
    <location>
        <begin position="34"/>
        <end position="120"/>
    </location>
</feature>
<dbReference type="Gene3D" id="1.10.443.10">
    <property type="entry name" value="Intergrase catalytic core"/>
    <property type="match status" value="1"/>
</dbReference>
<dbReference type="InterPro" id="IPR013762">
    <property type="entry name" value="Integrase-like_cat_sf"/>
</dbReference>